<feature type="compositionally biased region" description="Basic and acidic residues" evidence="1">
    <location>
        <begin position="103"/>
        <end position="112"/>
    </location>
</feature>
<comment type="caution">
    <text evidence="3">The sequence shown here is derived from an EMBL/GenBank/DDBJ whole genome shotgun (WGS) entry which is preliminary data.</text>
</comment>
<keyword evidence="2" id="KW-0732">Signal</keyword>
<dbReference type="RefSeq" id="WP_183442895.1">
    <property type="nucleotide sequence ID" value="NZ_JACHXD010000014.1"/>
</dbReference>
<dbReference type="AlphaFoldDB" id="A0A7W5BE46"/>
<accession>A0A7W5BE46</accession>
<feature type="chain" id="PRO_5031020988" evidence="2">
    <location>
        <begin position="21"/>
        <end position="112"/>
    </location>
</feature>
<protein>
    <submittedName>
        <fullName evidence="3">Uncharacterized protein</fullName>
    </submittedName>
</protein>
<name>A0A7W5BE46_9BURK</name>
<dbReference type="EMBL" id="JACHXD010000014">
    <property type="protein sequence ID" value="MBB3121166.1"/>
    <property type="molecule type" value="Genomic_DNA"/>
</dbReference>
<feature type="region of interest" description="Disordered" evidence="1">
    <location>
        <begin position="70"/>
        <end position="112"/>
    </location>
</feature>
<gene>
    <name evidence="3" type="ORF">FHS03_004242</name>
</gene>
<evidence type="ECO:0000256" key="2">
    <source>
        <dbReference type="SAM" id="SignalP"/>
    </source>
</evidence>
<evidence type="ECO:0000313" key="3">
    <source>
        <dbReference type="EMBL" id="MBB3121166.1"/>
    </source>
</evidence>
<sequence>MNKLFAAVGVLTLAATGAQAGDPVRADAPVPATRYVPVLDAYRAEAPLGKTPAVAWAESNRIVAGQEGMAHGGHQMHGMHGAHQHSKPQETGKHEHSGHHGHSGHDMKEHKQ</sequence>
<feature type="compositionally biased region" description="Low complexity" evidence="1">
    <location>
        <begin position="70"/>
        <end position="79"/>
    </location>
</feature>
<proteinExistence type="predicted"/>
<dbReference type="Proteomes" id="UP000541535">
    <property type="component" value="Unassembled WGS sequence"/>
</dbReference>
<evidence type="ECO:0000256" key="1">
    <source>
        <dbReference type="SAM" id="MobiDB-lite"/>
    </source>
</evidence>
<organism evidence="3 4">
    <name type="scientific">Pseudoduganella violacea</name>
    <dbReference type="NCBI Taxonomy" id="1715466"/>
    <lineage>
        <taxon>Bacteria</taxon>
        <taxon>Pseudomonadati</taxon>
        <taxon>Pseudomonadota</taxon>
        <taxon>Betaproteobacteria</taxon>
        <taxon>Burkholderiales</taxon>
        <taxon>Oxalobacteraceae</taxon>
        <taxon>Telluria group</taxon>
        <taxon>Pseudoduganella</taxon>
    </lineage>
</organism>
<evidence type="ECO:0000313" key="4">
    <source>
        <dbReference type="Proteomes" id="UP000541535"/>
    </source>
</evidence>
<keyword evidence="4" id="KW-1185">Reference proteome</keyword>
<reference evidence="3 4" key="1">
    <citation type="submission" date="2020-08" db="EMBL/GenBank/DDBJ databases">
        <title>Genomic Encyclopedia of Type Strains, Phase III (KMG-III): the genomes of soil and plant-associated and newly described type strains.</title>
        <authorList>
            <person name="Whitman W."/>
        </authorList>
    </citation>
    <scope>NUCLEOTIDE SEQUENCE [LARGE SCALE GENOMIC DNA]</scope>
    <source>
        <strain evidence="3 4">CECT 8897</strain>
    </source>
</reference>
<feature type="signal peptide" evidence="2">
    <location>
        <begin position="1"/>
        <end position="20"/>
    </location>
</feature>